<dbReference type="CDD" id="cd09254">
    <property type="entry name" value="AP_delta-COPI_MHD"/>
    <property type="match status" value="1"/>
</dbReference>
<evidence type="ECO:0000256" key="4">
    <source>
        <dbReference type="ARBA" id="ARBA00022490"/>
    </source>
</evidence>
<dbReference type="InterPro" id="IPR036168">
    <property type="entry name" value="AP2_Mu_C_sf"/>
</dbReference>
<proteinExistence type="inferred from homology"/>
<dbReference type="PANTHER" id="PTHR10121">
    <property type="entry name" value="COATOMER SUBUNIT DELTA"/>
    <property type="match status" value="1"/>
</dbReference>
<dbReference type="OrthoDB" id="10266042at2759"/>
<keyword evidence="12" id="KW-0175">Coiled coil</keyword>
<dbReference type="PANTHER" id="PTHR10121:SF0">
    <property type="entry name" value="COATOMER SUBUNIT DELTA"/>
    <property type="match status" value="1"/>
</dbReference>
<dbReference type="SUPFAM" id="SSF64356">
    <property type="entry name" value="SNARE-like"/>
    <property type="match status" value="1"/>
</dbReference>
<dbReference type="FunFam" id="3.30.450.60:FF:000003">
    <property type="entry name" value="Coatomer subunit delta"/>
    <property type="match status" value="1"/>
</dbReference>
<keyword evidence="9 10" id="KW-0968">Cytoplasmic vesicle</keyword>
<evidence type="ECO:0000256" key="1">
    <source>
        <dbReference type="ARBA" id="ARBA00010516"/>
    </source>
</evidence>
<dbReference type="Pfam" id="PF01217">
    <property type="entry name" value="Clat_adaptor_s"/>
    <property type="match status" value="1"/>
</dbReference>
<dbReference type="Pfam" id="PF00928">
    <property type="entry name" value="Adap_comp_sub"/>
    <property type="match status" value="1"/>
</dbReference>
<evidence type="ECO:0000259" key="14">
    <source>
        <dbReference type="PROSITE" id="PS51072"/>
    </source>
</evidence>
<keyword evidence="5 10" id="KW-0931">ER-Golgi transport</keyword>
<dbReference type="GO" id="GO:0030126">
    <property type="term" value="C:COPI vesicle coat"/>
    <property type="evidence" value="ECO:0007669"/>
    <property type="project" value="UniProtKB-UniRule"/>
</dbReference>
<comment type="subcellular location">
    <subcellularLocation>
        <location evidence="10 11">Cytoplasm</location>
    </subcellularLocation>
    <subcellularLocation>
        <location evidence="10 11">Cytoplasmic vesicle</location>
        <location evidence="10 11">COPI-coated vesicle membrane</location>
        <topology evidence="10 11">Peripheral membrane protein</topology>
        <orientation evidence="10 11">Cytoplasmic side</orientation>
    </subcellularLocation>
    <subcellularLocation>
        <location evidence="10 11">Golgi apparatus membrane</location>
        <topology evidence="10 11">Peripheral membrane protein</topology>
        <orientation evidence="10 11">Cytoplasmic side</orientation>
    </subcellularLocation>
</comment>
<evidence type="ECO:0000256" key="3">
    <source>
        <dbReference type="ARBA" id="ARBA00022448"/>
    </source>
</evidence>
<evidence type="ECO:0000256" key="13">
    <source>
        <dbReference type="SAM" id="MobiDB-lite"/>
    </source>
</evidence>
<dbReference type="GO" id="GO:0051645">
    <property type="term" value="P:Golgi localization"/>
    <property type="evidence" value="ECO:0007669"/>
    <property type="project" value="TreeGrafter"/>
</dbReference>
<evidence type="ECO:0000256" key="11">
    <source>
        <dbReference type="RuleBase" id="RU366052"/>
    </source>
</evidence>
<accession>A0A9W4XBQ7</accession>
<evidence type="ECO:0000256" key="5">
    <source>
        <dbReference type="ARBA" id="ARBA00022892"/>
    </source>
</evidence>
<keyword evidence="6 10" id="KW-0653">Protein transport</keyword>
<dbReference type="Gene3D" id="3.30.450.60">
    <property type="match status" value="1"/>
</dbReference>
<keyword evidence="16" id="KW-1185">Reference proteome</keyword>
<dbReference type="EMBL" id="CANTUO010000005">
    <property type="protein sequence ID" value="CAI5759737.1"/>
    <property type="molecule type" value="Genomic_DNA"/>
</dbReference>
<keyword evidence="4 10" id="KW-0963">Cytoplasm</keyword>
<reference evidence="15" key="1">
    <citation type="submission" date="2022-12" db="EMBL/GenBank/DDBJ databases">
        <authorList>
            <person name="Brejova B."/>
        </authorList>
    </citation>
    <scope>NUCLEOTIDE SEQUENCE</scope>
</reference>
<dbReference type="InterPro" id="IPR022775">
    <property type="entry name" value="AP_mu_sigma_su"/>
</dbReference>
<evidence type="ECO:0000256" key="9">
    <source>
        <dbReference type="ARBA" id="ARBA00023329"/>
    </source>
</evidence>
<dbReference type="GO" id="GO:0006890">
    <property type="term" value="P:retrograde vesicle-mediated transport, Golgi to endoplasmic reticulum"/>
    <property type="evidence" value="ECO:0007669"/>
    <property type="project" value="UniProtKB-UniRule"/>
</dbReference>
<evidence type="ECO:0000313" key="15">
    <source>
        <dbReference type="EMBL" id="CAI5759737.1"/>
    </source>
</evidence>
<evidence type="ECO:0000313" key="16">
    <source>
        <dbReference type="Proteomes" id="UP001152885"/>
    </source>
</evidence>
<evidence type="ECO:0000256" key="6">
    <source>
        <dbReference type="ARBA" id="ARBA00022927"/>
    </source>
</evidence>
<name>A0A9W4XBQ7_9ASCO</name>
<evidence type="ECO:0000256" key="2">
    <source>
        <dbReference type="ARBA" id="ARBA00011775"/>
    </source>
</evidence>
<dbReference type="GO" id="GO:0015031">
    <property type="term" value="P:protein transport"/>
    <property type="evidence" value="ECO:0007669"/>
    <property type="project" value="UniProtKB-KW"/>
</dbReference>
<keyword evidence="3 10" id="KW-0813">Transport</keyword>
<evidence type="ECO:0000256" key="7">
    <source>
        <dbReference type="ARBA" id="ARBA00023034"/>
    </source>
</evidence>
<evidence type="ECO:0000256" key="12">
    <source>
        <dbReference type="SAM" id="Coils"/>
    </source>
</evidence>
<dbReference type="Gene3D" id="2.60.40.1170">
    <property type="entry name" value="Mu homology domain, subdomain B"/>
    <property type="match status" value="1"/>
</dbReference>
<feature type="region of interest" description="Disordered" evidence="13">
    <location>
        <begin position="260"/>
        <end position="284"/>
    </location>
</feature>
<feature type="coiled-coil region" evidence="12">
    <location>
        <begin position="143"/>
        <end position="177"/>
    </location>
</feature>
<evidence type="ECO:0000256" key="8">
    <source>
        <dbReference type="ARBA" id="ARBA00023136"/>
    </source>
</evidence>
<protein>
    <recommendedName>
        <fullName evidence="10">Coatomer subunit delta</fullName>
    </recommendedName>
</protein>
<dbReference type="InterPro" id="IPR027059">
    <property type="entry name" value="Coatomer_dsu"/>
</dbReference>
<comment type="caution">
    <text evidence="15">The sequence shown here is derived from an EMBL/GenBank/DDBJ whole genome shotgun (WGS) entry which is preliminary data.</text>
</comment>
<dbReference type="GO" id="GO:0000139">
    <property type="term" value="C:Golgi membrane"/>
    <property type="evidence" value="ECO:0007669"/>
    <property type="project" value="UniProtKB-SubCell"/>
</dbReference>
<dbReference type="CDD" id="cd14830">
    <property type="entry name" value="Delta_COP_N"/>
    <property type="match status" value="1"/>
</dbReference>
<comment type="subunit">
    <text evidence="2 10">Oligomeric complex that consists of at least the alpha, beta, beta', gamma, delta, epsilon and zeta subunits.</text>
</comment>
<keyword evidence="7 10" id="KW-0333">Golgi apparatus</keyword>
<comment type="function">
    <text evidence="10">The coatomer is a cytosolic protein complex that binds to dilysine motifs and reversibly associates with Golgi non-clathrin-coated vesicles, which further mediate biosynthetic protein transport from the ER, via the Golgi up to the trans Golgi network. Coatomer complex is required for budding from Golgi membranes, and is essential for the retrograde Golgi-to-ER transport of dilysine-tagged proteins.</text>
</comment>
<sequence length="538" mass="60877">MVVLSASICTRGGKPLLSRQFIDISKDRITLLLSNFPTLINSDSSNSTRQHTSVEDDSANVRYVYQPLEEFYIVLITNKSSNILQDIDTLHLFSSTITNMLRNIDEREIFDSSFDIIDAFDEIINLGYKENLTMSQVSTFLEMDSHEEKIQEIIERNKELEATEERKRRAKEIQRKELARKNMEMQMPERNISGFGSSSQSYQPTYQPSPIIETNQEEQQPVSKLLTPNKRVGLNLKKNSRISSTVNQPLISNTQPIFHRHTQQHAPESVRKSNSNSPIPSTPKVPNNGILITIVEKINAKLSREGSIISSEIKGDLQLRINDSNLSNCKILMNNIADKKNFKTHPNVDKSIFQNKNIITVKDRNKSFPSNDVALGVLKWRITGKEEDSNLVPIVITSWCNMEENLINVNLEIESTNPYLKIENLKILMPIASEDLNLQEQEGVSYDIIPDQGTIFNILSIKDGSGNFEFSVPVESEDDLFPLQLSFDSYNSDLIGGDFVSVSGVSILDVVSNKEGDDEESLPFDLHSNLVSENYIIE</sequence>
<comment type="similarity">
    <text evidence="1 10">Belongs to the adaptor complexes medium subunit family. Delta-COP subfamily.</text>
</comment>
<dbReference type="InterPro" id="IPR011012">
    <property type="entry name" value="Longin-like_dom_sf"/>
</dbReference>
<dbReference type="Proteomes" id="UP001152885">
    <property type="component" value="Unassembled WGS sequence"/>
</dbReference>
<dbReference type="InterPro" id="IPR028565">
    <property type="entry name" value="MHD"/>
</dbReference>
<evidence type="ECO:0000256" key="10">
    <source>
        <dbReference type="RuleBase" id="RU364018"/>
    </source>
</evidence>
<dbReference type="GO" id="GO:0006888">
    <property type="term" value="P:endoplasmic reticulum to Golgi vesicle-mediated transport"/>
    <property type="evidence" value="ECO:0007669"/>
    <property type="project" value="TreeGrafter"/>
</dbReference>
<dbReference type="SUPFAM" id="SSF49447">
    <property type="entry name" value="Second domain of Mu2 adaptin subunit (ap50) of ap2 adaptor"/>
    <property type="match status" value="1"/>
</dbReference>
<dbReference type="AlphaFoldDB" id="A0A9W4XBQ7"/>
<feature type="domain" description="MHD" evidence="14">
    <location>
        <begin position="287"/>
        <end position="538"/>
    </location>
</feature>
<dbReference type="PROSITE" id="PS51072">
    <property type="entry name" value="MHD"/>
    <property type="match status" value="1"/>
</dbReference>
<organism evidence="15 16">
    <name type="scientific">Candida verbasci</name>
    <dbReference type="NCBI Taxonomy" id="1227364"/>
    <lineage>
        <taxon>Eukaryota</taxon>
        <taxon>Fungi</taxon>
        <taxon>Dikarya</taxon>
        <taxon>Ascomycota</taxon>
        <taxon>Saccharomycotina</taxon>
        <taxon>Pichiomycetes</taxon>
        <taxon>Debaryomycetaceae</taxon>
        <taxon>Candida/Lodderomyces clade</taxon>
        <taxon>Candida</taxon>
    </lineage>
</organism>
<keyword evidence="8 10" id="KW-0472">Membrane</keyword>
<gene>
    <name evidence="15" type="ORF">CANVERA_P4248</name>
</gene>